<dbReference type="GO" id="GO:0006281">
    <property type="term" value="P:DNA repair"/>
    <property type="evidence" value="ECO:0007669"/>
    <property type="project" value="TreeGrafter"/>
</dbReference>
<dbReference type="GO" id="GO:0003909">
    <property type="term" value="F:DNA ligase activity"/>
    <property type="evidence" value="ECO:0007669"/>
    <property type="project" value="TreeGrafter"/>
</dbReference>
<dbReference type="SUPFAM" id="SSF103365">
    <property type="entry name" value="Hypothetical protein PH1602"/>
    <property type="match status" value="1"/>
</dbReference>
<evidence type="ECO:0000256" key="5">
    <source>
        <dbReference type="ARBA" id="ARBA00022800"/>
    </source>
</evidence>
<evidence type="ECO:0000313" key="13">
    <source>
        <dbReference type="Proteomes" id="UP000002945"/>
    </source>
</evidence>
<evidence type="ECO:0000256" key="11">
    <source>
        <dbReference type="PIRSR" id="PIRSR601233-3"/>
    </source>
</evidence>
<evidence type="ECO:0000256" key="9">
    <source>
        <dbReference type="PIRSR" id="PIRSR601233-1"/>
    </source>
</evidence>
<sequence length="465" mass="51160">MAKLKLRGKDLIEIGYPQTGKVISIAMEVMLRNFKRERKDKVIQRLKTILKDPEKYLGDGVVGRIAEELTTPVQVEGKQLETKRAPFTIFGENGIAEEAKHQLYTALKLPIAKAGALMPDGHAGYGLPIGGVLAAKNAVIPYGVGVDIGCRMCLSIYDIPISYLEGHKDKYVNMLQEHTKFGGFETHKRINDHEIFERSEFKEIPTVKKLFKKAYTQLGSSGGGNHFVEFGIVDVSDEHNEFNVPVGKYLGILSHSGSRGLGANIAKHYTKLAIKQTPLPGEAKNLAWLDLNTHDGQEYWLAMNLAGDYASACHHDIHKRLGKALGARPLAMVENHHNFAWKEIVNGEELIIHRKGATPAQKGVLGIIPGSMTAPGFIVRGTGNKHSLQSASHGAGRQLSRRKAKQTITQSDIKKQLKDHGVTLIGGGIDEAPMAYKNIHHVMGNQTELVEVVGSFTPKIVRMDR</sequence>
<name>A9DSB7_9FLAO</name>
<dbReference type="Gene3D" id="3.90.1860.10">
    <property type="entry name" value="tRNA-splicing ligase RtcB"/>
    <property type="match status" value="1"/>
</dbReference>
<gene>
    <name evidence="12" type="ORF">KAOT1_17153</name>
</gene>
<dbReference type="GO" id="GO:0170057">
    <property type="term" value="F:RNA ligase (GTP) activity"/>
    <property type="evidence" value="ECO:0007669"/>
    <property type="project" value="UniProtKB-EC"/>
</dbReference>
<feature type="binding site" evidence="10">
    <location>
        <begin position="337"/>
        <end position="338"/>
    </location>
    <ligand>
        <name>GMP</name>
        <dbReference type="ChEBI" id="CHEBI:58115"/>
    </ligand>
</feature>
<feature type="binding site" evidence="11">
    <location>
        <position position="147"/>
    </location>
    <ligand>
        <name>Mn(2+)</name>
        <dbReference type="ChEBI" id="CHEBI:29035"/>
        <label>1</label>
    </ligand>
</feature>
<dbReference type="AlphaFoldDB" id="A9DSB7"/>
<dbReference type="GO" id="GO:0030145">
    <property type="term" value="F:manganese ion binding"/>
    <property type="evidence" value="ECO:0007669"/>
    <property type="project" value="TreeGrafter"/>
</dbReference>
<keyword evidence="13" id="KW-1185">Reference proteome</keyword>
<keyword evidence="3 11" id="KW-0479">Metal-binding</keyword>
<dbReference type="EC" id="6.5.1.8" evidence="1"/>
<feature type="binding site" evidence="11">
    <location>
        <position position="255"/>
    </location>
    <ligand>
        <name>Mn(2+)</name>
        <dbReference type="ChEBI" id="CHEBI:29035"/>
        <label>2</label>
    </ligand>
</feature>
<comment type="cofactor">
    <cofactor evidence="11">
        <name>Mn(2+)</name>
        <dbReference type="ChEBI" id="CHEBI:29035"/>
    </cofactor>
    <text evidence="11">Binds 2 manganese ions per subunit.</text>
</comment>
<keyword evidence="7 11" id="KW-0464">Manganese</keyword>
<accession>A9DSB7</accession>
<feature type="binding site" evidence="10">
    <location>
        <begin position="225"/>
        <end position="229"/>
    </location>
    <ligand>
        <name>GMP</name>
        <dbReference type="ChEBI" id="CHEBI:58115"/>
    </ligand>
</feature>
<evidence type="ECO:0000256" key="2">
    <source>
        <dbReference type="ARBA" id="ARBA00022598"/>
    </source>
</evidence>
<dbReference type="GO" id="GO:0005525">
    <property type="term" value="F:GTP binding"/>
    <property type="evidence" value="ECO:0007669"/>
    <property type="project" value="UniProtKB-KW"/>
</dbReference>
<dbReference type="InterPro" id="IPR001233">
    <property type="entry name" value="RtcB"/>
</dbReference>
<feature type="binding site" evidence="11">
    <location>
        <position position="337"/>
    </location>
    <ligand>
        <name>Mn(2+)</name>
        <dbReference type="ChEBI" id="CHEBI:29035"/>
        <label>2</label>
    </ligand>
</feature>
<keyword evidence="12" id="KW-0808">Transferase</keyword>
<comment type="catalytic activity">
    <reaction evidence="8">
        <text>a 3'-end 3'-phospho-ribonucleotide-RNA + a 5'-end dephospho-ribonucleoside-RNA + GTP = a ribonucleotidyl-ribonucleotide-RNA + GMP + diphosphate</text>
        <dbReference type="Rhea" id="RHEA:68076"/>
        <dbReference type="Rhea" id="RHEA-COMP:10463"/>
        <dbReference type="Rhea" id="RHEA-COMP:13936"/>
        <dbReference type="Rhea" id="RHEA-COMP:17355"/>
        <dbReference type="ChEBI" id="CHEBI:33019"/>
        <dbReference type="ChEBI" id="CHEBI:37565"/>
        <dbReference type="ChEBI" id="CHEBI:58115"/>
        <dbReference type="ChEBI" id="CHEBI:83062"/>
        <dbReference type="ChEBI" id="CHEBI:138284"/>
        <dbReference type="ChEBI" id="CHEBI:173118"/>
        <dbReference type="EC" id="6.5.1.8"/>
    </reaction>
</comment>
<protein>
    <recommendedName>
        <fullName evidence="1">3'-phosphate/5'-hydroxy nucleic acid ligase</fullName>
        <ecNumber evidence="1">6.5.1.8</ecNumber>
    </recommendedName>
</protein>
<feature type="binding site" evidence="11">
    <location>
        <position position="226"/>
    </location>
    <ligand>
        <name>Mn(2+)</name>
        <dbReference type="ChEBI" id="CHEBI:29035"/>
        <label>1</label>
    </ligand>
</feature>
<dbReference type="PANTHER" id="PTHR43749">
    <property type="entry name" value="RNA-SPLICING LIGASE RTCB"/>
    <property type="match status" value="1"/>
</dbReference>
<proteinExistence type="predicted"/>
<feature type="binding site" evidence="10">
    <location>
        <begin position="393"/>
        <end position="396"/>
    </location>
    <ligand>
        <name>GMP</name>
        <dbReference type="ChEBI" id="CHEBI:58115"/>
    </ligand>
</feature>
<dbReference type="Proteomes" id="UP000002945">
    <property type="component" value="Unassembled WGS sequence"/>
</dbReference>
<dbReference type="RefSeq" id="WP_007095965.1">
    <property type="nucleotide sequence ID" value="NZ_CP142125.1"/>
</dbReference>
<dbReference type="eggNOG" id="COG1690">
    <property type="taxonomic scope" value="Bacteria"/>
</dbReference>
<dbReference type="EMBL" id="ABIB01000003">
    <property type="protein sequence ID" value="EDP96912.1"/>
    <property type="molecule type" value="Genomic_DNA"/>
</dbReference>
<dbReference type="Pfam" id="PF01139">
    <property type="entry name" value="RtcB"/>
    <property type="match status" value="1"/>
</dbReference>
<dbReference type="STRING" id="391587.KAOT1_17153"/>
<evidence type="ECO:0000256" key="7">
    <source>
        <dbReference type="ARBA" id="ARBA00023211"/>
    </source>
</evidence>
<evidence type="ECO:0000256" key="4">
    <source>
        <dbReference type="ARBA" id="ARBA00022741"/>
    </source>
</evidence>
<dbReference type="GO" id="GO:0016746">
    <property type="term" value="F:acyltransferase activity"/>
    <property type="evidence" value="ECO:0007669"/>
    <property type="project" value="UniProtKB-KW"/>
</dbReference>
<evidence type="ECO:0000256" key="3">
    <source>
        <dbReference type="ARBA" id="ARBA00022723"/>
    </source>
</evidence>
<dbReference type="HOGENOM" id="CLU_022279_1_0_10"/>
<feature type="binding site" evidence="10">
    <location>
        <begin position="369"/>
        <end position="372"/>
    </location>
    <ligand>
        <name>GMP</name>
        <dbReference type="ChEBI" id="CHEBI:58115"/>
    </ligand>
</feature>
<evidence type="ECO:0000256" key="1">
    <source>
        <dbReference type="ARBA" id="ARBA00012726"/>
    </source>
</evidence>
<keyword evidence="12" id="KW-0012">Acyltransferase</keyword>
<keyword evidence="4 10" id="KW-0547">Nucleotide-binding</keyword>
<comment type="caution">
    <text evidence="12">The sequence shown here is derived from an EMBL/GenBank/DDBJ whole genome shotgun (WGS) entry which is preliminary data.</text>
</comment>
<dbReference type="PANTHER" id="PTHR43749:SF2">
    <property type="entry name" value="RNA-SPLICING LIGASE RTCB"/>
    <property type="match status" value="1"/>
</dbReference>
<reference evidence="12 13" key="1">
    <citation type="journal article" date="2011" name="J. Bacteriol.">
        <title>Genome sequence of the algicidal bacterium Kordia algicida OT-1.</title>
        <authorList>
            <person name="Lee H.S."/>
            <person name="Kang S.G."/>
            <person name="Kwon K.K."/>
            <person name="Lee J.H."/>
            <person name="Kim S.J."/>
        </authorList>
    </citation>
    <scope>NUCLEOTIDE SEQUENCE [LARGE SCALE GENOMIC DNA]</scope>
    <source>
        <strain evidence="12 13">OT-1</strain>
    </source>
</reference>
<dbReference type="GO" id="GO:0006396">
    <property type="term" value="P:RNA processing"/>
    <property type="evidence" value="ECO:0007669"/>
    <property type="project" value="InterPro"/>
</dbReference>
<evidence type="ECO:0000256" key="8">
    <source>
        <dbReference type="ARBA" id="ARBA00047746"/>
    </source>
</evidence>
<keyword evidence="6 10" id="KW-0342">GTP-binding</keyword>
<evidence type="ECO:0000256" key="10">
    <source>
        <dbReference type="PIRSR" id="PIRSR601233-2"/>
    </source>
</evidence>
<dbReference type="InterPro" id="IPR052915">
    <property type="entry name" value="RtcB-like"/>
</dbReference>
<keyword evidence="5" id="KW-0692">RNA repair</keyword>
<dbReference type="GO" id="GO:0042245">
    <property type="term" value="P:RNA repair"/>
    <property type="evidence" value="ECO:0007669"/>
    <property type="project" value="UniProtKB-KW"/>
</dbReference>
<feature type="active site" description="GMP-histidine intermediate" evidence="9">
    <location>
        <position position="393"/>
    </location>
</feature>
<keyword evidence="2 12" id="KW-0436">Ligase</keyword>
<evidence type="ECO:0000256" key="6">
    <source>
        <dbReference type="ARBA" id="ARBA00023134"/>
    </source>
</evidence>
<organism evidence="12 13">
    <name type="scientific">Kordia algicida OT-1</name>
    <dbReference type="NCBI Taxonomy" id="391587"/>
    <lineage>
        <taxon>Bacteria</taxon>
        <taxon>Pseudomonadati</taxon>
        <taxon>Bacteroidota</taxon>
        <taxon>Flavobacteriia</taxon>
        <taxon>Flavobacteriales</taxon>
        <taxon>Flavobacteriaceae</taxon>
        <taxon>Kordia</taxon>
    </lineage>
</organism>
<evidence type="ECO:0000313" key="12">
    <source>
        <dbReference type="EMBL" id="EDP96912.1"/>
    </source>
</evidence>
<dbReference type="InterPro" id="IPR036025">
    <property type="entry name" value="RtcB-like_sf"/>
</dbReference>
<dbReference type="OrthoDB" id="9802323at2"/>